<evidence type="ECO:0000259" key="3">
    <source>
        <dbReference type="Pfam" id="PF25790"/>
    </source>
</evidence>
<dbReference type="EMBL" id="MU128910">
    <property type="protein sequence ID" value="KAF9520759.1"/>
    <property type="molecule type" value="Genomic_DNA"/>
</dbReference>
<protein>
    <recommendedName>
        <fullName evidence="3">BCD1 alpha/beta domain-containing protein</fullName>
    </recommendedName>
</protein>
<evidence type="ECO:0000313" key="4">
    <source>
        <dbReference type="EMBL" id="KAF9520759.1"/>
    </source>
</evidence>
<dbReference type="GO" id="GO:0005634">
    <property type="term" value="C:nucleus"/>
    <property type="evidence" value="ECO:0007669"/>
    <property type="project" value="TreeGrafter"/>
</dbReference>
<dbReference type="InterPro" id="IPR057721">
    <property type="entry name" value="BCD1_alpha/beta"/>
</dbReference>
<dbReference type="GO" id="GO:0048254">
    <property type="term" value="P:snoRNA localization"/>
    <property type="evidence" value="ECO:0007669"/>
    <property type="project" value="TreeGrafter"/>
</dbReference>
<keyword evidence="1" id="KW-0597">Phosphoprotein</keyword>
<dbReference type="PANTHER" id="PTHR13483:SF3">
    <property type="entry name" value="BOX C_D SNORNA PROTEIN 1"/>
    <property type="match status" value="1"/>
</dbReference>
<keyword evidence="5" id="KW-1185">Reference proteome</keyword>
<reference evidence="4" key="1">
    <citation type="journal article" date="2020" name="Nat. Commun.">
        <title>Large-scale genome sequencing of mycorrhizal fungi provides insights into the early evolution of symbiotic traits.</title>
        <authorList>
            <person name="Miyauchi S."/>
            <person name="Kiss E."/>
            <person name="Kuo A."/>
            <person name="Drula E."/>
            <person name="Kohler A."/>
            <person name="Sanchez-Garcia M."/>
            <person name="Morin E."/>
            <person name="Andreopoulos B."/>
            <person name="Barry K.W."/>
            <person name="Bonito G."/>
            <person name="Buee M."/>
            <person name="Carver A."/>
            <person name="Chen C."/>
            <person name="Cichocki N."/>
            <person name="Clum A."/>
            <person name="Culley D."/>
            <person name="Crous P.W."/>
            <person name="Fauchery L."/>
            <person name="Girlanda M."/>
            <person name="Hayes R.D."/>
            <person name="Keri Z."/>
            <person name="LaButti K."/>
            <person name="Lipzen A."/>
            <person name="Lombard V."/>
            <person name="Magnuson J."/>
            <person name="Maillard F."/>
            <person name="Murat C."/>
            <person name="Nolan M."/>
            <person name="Ohm R.A."/>
            <person name="Pangilinan J."/>
            <person name="Pereira M.F."/>
            <person name="Perotto S."/>
            <person name="Peter M."/>
            <person name="Pfister S."/>
            <person name="Riley R."/>
            <person name="Sitrit Y."/>
            <person name="Stielow J.B."/>
            <person name="Szollosi G."/>
            <person name="Zifcakova L."/>
            <person name="Stursova M."/>
            <person name="Spatafora J.W."/>
            <person name="Tedersoo L."/>
            <person name="Vaario L.M."/>
            <person name="Yamada A."/>
            <person name="Yan M."/>
            <person name="Wang P."/>
            <person name="Xu J."/>
            <person name="Bruns T."/>
            <person name="Baldrian P."/>
            <person name="Vilgalys R."/>
            <person name="Dunand C."/>
            <person name="Henrissat B."/>
            <person name="Grigoriev I.V."/>
            <person name="Hibbett D."/>
            <person name="Nagy L.G."/>
            <person name="Martin F.M."/>
        </authorList>
    </citation>
    <scope>NUCLEOTIDE SEQUENCE</scope>
    <source>
        <strain evidence="4">UP504</strain>
    </source>
</reference>
<feature type="region of interest" description="Disordered" evidence="2">
    <location>
        <begin position="386"/>
        <end position="408"/>
    </location>
</feature>
<dbReference type="GO" id="GO:0000463">
    <property type="term" value="P:maturation of LSU-rRNA from tricistronic rRNA transcript (SSU-rRNA, 5.8S rRNA, LSU-rRNA)"/>
    <property type="evidence" value="ECO:0007669"/>
    <property type="project" value="TreeGrafter"/>
</dbReference>
<feature type="compositionally biased region" description="Basic residues" evidence="2">
    <location>
        <begin position="72"/>
        <end position="82"/>
    </location>
</feature>
<gene>
    <name evidence="4" type="ORF">BS47DRAFT_1335424</name>
</gene>
<accession>A0A9P6BAG1</accession>
<feature type="domain" description="BCD1 alpha/beta" evidence="3">
    <location>
        <begin position="98"/>
        <end position="274"/>
    </location>
</feature>
<dbReference type="InterPro" id="IPR051639">
    <property type="entry name" value="BCD1"/>
</dbReference>
<dbReference type="Pfam" id="PF25790">
    <property type="entry name" value="BCD1"/>
    <property type="match status" value="1"/>
</dbReference>
<evidence type="ECO:0000256" key="2">
    <source>
        <dbReference type="SAM" id="MobiDB-lite"/>
    </source>
</evidence>
<dbReference type="OrthoDB" id="272357at2759"/>
<dbReference type="GO" id="GO:0000492">
    <property type="term" value="P:box C/D snoRNP assembly"/>
    <property type="evidence" value="ECO:0007669"/>
    <property type="project" value="TreeGrafter"/>
</dbReference>
<name>A0A9P6BAG1_9AGAM</name>
<feature type="region of interest" description="Disordered" evidence="2">
    <location>
        <begin position="65"/>
        <end position="85"/>
    </location>
</feature>
<dbReference type="GO" id="GO:0070761">
    <property type="term" value="C:pre-snoRNP complex"/>
    <property type="evidence" value="ECO:0007669"/>
    <property type="project" value="TreeGrafter"/>
</dbReference>
<comment type="caution">
    <text evidence="4">The sequence shown here is derived from an EMBL/GenBank/DDBJ whole genome shotgun (WGS) entry which is preliminary data.</text>
</comment>
<organism evidence="4 5">
    <name type="scientific">Hydnum rufescens UP504</name>
    <dbReference type="NCBI Taxonomy" id="1448309"/>
    <lineage>
        <taxon>Eukaryota</taxon>
        <taxon>Fungi</taxon>
        <taxon>Dikarya</taxon>
        <taxon>Basidiomycota</taxon>
        <taxon>Agaricomycotina</taxon>
        <taxon>Agaricomycetes</taxon>
        <taxon>Cantharellales</taxon>
        <taxon>Hydnaceae</taxon>
        <taxon>Hydnum</taxon>
    </lineage>
</organism>
<dbReference type="AlphaFoldDB" id="A0A9P6BAG1"/>
<dbReference type="Proteomes" id="UP000886523">
    <property type="component" value="Unassembled WGS sequence"/>
</dbReference>
<feature type="compositionally biased region" description="Basic and acidic residues" evidence="2">
    <location>
        <begin position="388"/>
        <end position="397"/>
    </location>
</feature>
<proteinExistence type="predicted"/>
<dbReference type="PANTHER" id="PTHR13483">
    <property type="entry name" value="BOX C_D SNORNA PROTEIN 1-RELATED"/>
    <property type="match status" value="1"/>
</dbReference>
<evidence type="ECO:0000313" key="5">
    <source>
        <dbReference type="Proteomes" id="UP000886523"/>
    </source>
</evidence>
<evidence type="ECO:0000256" key="1">
    <source>
        <dbReference type="ARBA" id="ARBA00022553"/>
    </source>
</evidence>
<sequence>MEIVASSSSSSPTSTTLCVICGLHSYIYTCPRCYWGTMMDDYVFLEDIGRIVETHGATISRGSFMAREPRGRGRGSRGRGRGRGSAAAAAVVGGSKKDTLKMQLGFKNISVDFLPEGMEKRRLNQSRWDARENLVFLTVEFVIHPPSGVSPKEEVKQFKALTHRNALSTPLYRVLVDYLKNSKEGRSGSPSWLPAILPLSSDETSLASSSTAPLFLLPQYPPRPRPLRLPQRNSHRRFANPYYTLDPTQSLLQALHSRAFLEYPTIELVSPNDAGDVFTLMSLFHRAMIPGTGKVSHFPKGRSEGWNQRKGLPRTVHKCWWDYLLGTRATRVYLDMKVTVSYPQTRIRGPETRMTGMATPLGMRTVLNLADSIGWIPRPEPLPPHANRLVESEHDGEYNWGEGEYNSE</sequence>